<evidence type="ECO:0000259" key="1">
    <source>
        <dbReference type="Pfam" id="PF00089"/>
    </source>
</evidence>
<evidence type="ECO:0000313" key="2">
    <source>
        <dbReference type="Ensembl" id="ENSPSTP00000019155.1"/>
    </source>
</evidence>
<dbReference type="GO" id="GO:0004252">
    <property type="term" value="F:serine-type endopeptidase activity"/>
    <property type="evidence" value="ECO:0007669"/>
    <property type="project" value="InterPro"/>
</dbReference>
<feature type="domain" description="Peptidase S1" evidence="1">
    <location>
        <begin position="1"/>
        <end position="40"/>
    </location>
</feature>
<organism evidence="2 3">
    <name type="scientific">Pavo cristatus</name>
    <name type="common">Indian peafowl</name>
    <name type="synonym">Blue peafowl</name>
    <dbReference type="NCBI Taxonomy" id="9049"/>
    <lineage>
        <taxon>Eukaryota</taxon>
        <taxon>Metazoa</taxon>
        <taxon>Chordata</taxon>
        <taxon>Craniata</taxon>
        <taxon>Vertebrata</taxon>
        <taxon>Euteleostomi</taxon>
        <taxon>Archelosauria</taxon>
        <taxon>Archosauria</taxon>
        <taxon>Dinosauria</taxon>
        <taxon>Saurischia</taxon>
        <taxon>Theropoda</taxon>
        <taxon>Coelurosauria</taxon>
        <taxon>Aves</taxon>
        <taxon>Neognathae</taxon>
        <taxon>Galloanserae</taxon>
        <taxon>Galliformes</taxon>
        <taxon>Phasianidae</taxon>
        <taxon>Phasianinae</taxon>
        <taxon>Pavo</taxon>
    </lineage>
</organism>
<dbReference type="InterPro" id="IPR043504">
    <property type="entry name" value="Peptidase_S1_PA_chymotrypsin"/>
</dbReference>
<evidence type="ECO:0000313" key="3">
    <source>
        <dbReference type="Proteomes" id="UP000694428"/>
    </source>
</evidence>
<protein>
    <recommendedName>
        <fullName evidence="1">Peptidase S1 domain-containing protein</fullName>
    </recommendedName>
</protein>
<accession>A0A8C9FX08</accession>
<reference evidence="2" key="2">
    <citation type="submission" date="2025-09" db="UniProtKB">
        <authorList>
            <consortium name="Ensembl"/>
        </authorList>
    </citation>
    <scope>IDENTIFICATION</scope>
</reference>
<dbReference type="Gene3D" id="2.40.10.10">
    <property type="entry name" value="Trypsin-like serine proteases"/>
    <property type="match status" value="1"/>
</dbReference>
<proteinExistence type="predicted"/>
<name>A0A8C9FX08_PAVCR</name>
<dbReference type="InterPro" id="IPR001254">
    <property type="entry name" value="Trypsin_dom"/>
</dbReference>
<dbReference type="GO" id="GO:0006508">
    <property type="term" value="P:proteolysis"/>
    <property type="evidence" value="ECO:0007669"/>
    <property type="project" value="InterPro"/>
</dbReference>
<dbReference type="Proteomes" id="UP000694428">
    <property type="component" value="Unplaced"/>
</dbReference>
<dbReference type="SUPFAM" id="SSF50494">
    <property type="entry name" value="Trypsin-like serine proteases"/>
    <property type="match status" value="1"/>
</dbReference>
<dbReference type="InterPro" id="IPR009003">
    <property type="entry name" value="Peptidase_S1_PA"/>
</dbReference>
<sequence length="43" mass="4336">MLLRLDPPLTLTASVQPLPLPDAQAAPGAACTVMGYGSVSSPQ</sequence>
<reference evidence="2" key="1">
    <citation type="submission" date="2025-08" db="UniProtKB">
        <authorList>
            <consortium name="Ensembl"/>
        </authorList>
    </citation>
    <scope>IDENTIFICATION</scope>
</reference>
<keyword evidence="3" id="KW-1185">Reference proteome</keyword>
<dbReference type="AlphaFoldDB" id="A0A8C9FX08"/>
<dbReference type="Pfam" id="PF00089">
    <property type="entry name" value="Trypsin"/>
    <property type="match status" value="1"/>
</dbReference>
<dbReference type="Ensembl" id="ENSPSTT00000020066.1">
    <property type="protein sequence ID" value="ENSPSTP00000019155.1"/>
    <property type="gene ID" value="ENSPSTG00000013827.1"/>
</dbReference>